<proteinExistence type="predicted"/>
<evidence type="ECO:0000313" key="1">
    <source>
        <dbReference type="EMBL" id="CAB4568655.1"/>
    </source>
</evidence>
<reference evidence="1" key="1">
    <citation type="submission" date="2020-05" db="EMBL/GenBank/DDBJ databases">
        <authorList>
            <person name="Chiriac C."/>
            <person name="Salcher M."/>
            <person name="Ghai R."/>
            <person name="Kavagutti S V."/>
        </authorList>
    </citation>
    <scope>NUCLEOTIDE SEQUENCE</scope>
</reference>
<dbReference type="PANTHER" id="PTHR35309:SF4">
    <property type="entry name" value="TOCOPHEROL CYCLASE"/>
    <property type="match status" value="1"/>
</dbReference>
<protein>
    <submittedName>
        <fullName evidence="1">Unannotated protein</fullName>
    </submittedName>
</protein>
<sequence length="334" mass="37195">MASPRSFIRAIQHPEAFHGSDGRTPFFEGWYIKIVDPTHKHRWAVIPGVFRGILGEHGQRDEAFVQVLDGSTGRSWFHTYRLEEFAASSTGFDVRVGPNHFDSSGVTLDLPQLKGRLDFTSALEGWPVTLGSPGIMGWYGLVPFMECYHGIVSFGHGLSGRLDVEGKSIDFGNGRGYIEKDWGRSFPAGYVWLHSNHFATEPDASFIGSVAIIPWLRSEFRGFLLGLRHGGHLYRWATYNRAREADLTIDDTHVSWSLTGPDGTLTVRADRTRGGLLHAPLRTEPHQRVEETLDARIHVTHTSSNGEVLFDDIGNVGAMEVFGDIKKLLGTKPK</sequence>
<dbReference type="Pfam" id="PF14249">
    <property type="entry name" value="Tocopherol_cycl"/>
    <property type="match status" value="1"/>
</dbReference>
<dbReference type="EMBL" id="CAEZTD010000103">
    <property type="protein sequence ID" value="CAB4568655.1"/>
    <property type="molecule type" value="Genomic_DNA"/>
</dbReference>
<accession>A0A6J6E0E2</accession>
<dbReference type="PANTHER" id="PTHR35309">
    <property type="match status" value="1"/>
</dbReference>
<dbReference type="AlphaFoldDB" id="A0A6J6E0E2"/>
<organism evidence="1">
    <name type="scientific">freshwater metagenome</name>
    <dbReference type="NCBI Taxonomy" id="449393"/>
    <lineage>
        <taxon>unclassified sequences</taxon>
        <taxon>metagenomes</taxon>
        <taxon>ecological metagenomes</taxon>
    </lineage>
</organism>
<gene>
    <name evidence="1" type="ORF">UFOPK1591_01173</name>
</gene>
<dbReference type="SUPFAM" id="SSF159245">
    <property type="entry name" value="AttH-like"/>
    <property type="match status" value="1"/>
</dbReference>
<dbReference type="InterPro" id="IPR025893">
    <property type="entry name" value="Tocopherol_cyclase"/>
</dbReference>
<name>A0A6J6E0E2_9ZZZZ</name>
<dbReference type="GO" id="GO:0009976">
    <property type="term" value="F:tocopherol cyclase activity"/>
    <property type="evidence" value="ECO:0007669"/>
    <property type="project" value="InterPro"/>
</dbReference>